<evidence type="ECO:0000256" key="4">
    <source>
        <dbReference type="ARBA" id="ARBA00022553"/>
    </source>
</evidence>
<feature type="compositionally biased region" description="Polar residues" evidence="6">
    <location>
        <begin position="266"/>
        <end position="284"/>
    </location>
</feature>
<proteinExistence type="inferred from homology"/>
<evidence type="ECO:0000256" key="3">
    <source>
        <dbReference type="ARBA" id="ARBA00022490"/>
    </source>
</evidence>
<dbReference type="EMBL" id="CAJNOQ010000125">
    <property type="protein sequence ID" value="CAF0760571.1"/>
    <property type="molecule type" value="Genomic_DNA"/>
</dbReference>
<dbReference type="InterPro" id="IPR028457">
    <property type="entry name" value="ABI"/>
</dbReference>
<dbReference type="Proteomes" id="UP000681722">
    <property type="component" value="Unassembled WGS sequence"/>
</dbReference>
<protein>
    <recommendedName>
        <fullName evidence="7">Abl-interactor homeo-domain homologous domain-containing protein</fullName>
    </recommendedName>
</protein>
<feature type="region of interest" description="Disordered" evidence="6">
    <location>
        <begin position="212"/>
        <end position="231"/>
    </location>
</feature>
<dbReference type="InterPro" id="IPR012849">
    <property type="entry name" value="Abl-interactor_HHR_dom"/>
</dbReference>
<comment type="subcellular location">
    <subcellularLocation>
        <location evidence="1">Cytoplasm</location>
    </subcellularLocation>
</comment>
<evidence type="ECO:0000256" key="6">
    <source>
        <dbReference type="SAM" id="MobiDB-lite"/>
    </source>
</evidence>
<name>A0A813PTX4_9BILA</name>
<dbReference type="Proteomes" id="UP000677228">
    <property type="component" value="Unassembled WGS sequence"/>
</dbReference>
<evidence type="ECO:0000313" key="12">
    <source>
        <dbReference type="Proteomes" id="UP000663829"/>
    </source>
</evidence>
<keyword evidence="4" id="KW-0597">Phosphoprotein</keyword>
<dbReference type="PANTHER" id="PTHR10460:SF0">
    <property type="entry name" value="ABELSON INTERACTING PROTEIN, ISOFORM D"/>
    <property type="match status" value="1"/>
</dbReference>
<evidence type="ECO:0000313" key="10">
    <source>
        <dbReference type="EMBL" id="CAF3541396.1"/>
    </source>
</evidence>
<gene>
    <name evidence="8" type="ORF">GPM918_LOCUS1361</name>
    <name evidence="9" type="ORF">OVA965_LOCUS16762</name>
    <name evidence="10" type="ORF">SRO942_LOCUS1361</name>
    <name evidence="11" type="ORF">TMI583_LOCUS16772</name>
</gene>
<dbReference type="GO" id="GO:0001764">
    <property type="term" value="P:neuron migration"/>
    <property type="evidence" value="ECO:0007669"/>
    <property type="project" value="TreeGrafter"/>
</dbReference>
<dbReference type="OrthoDB" id="5971719at2759"/>
<organism evidence="8 12">
    <name type="scientific">Didymodactylos carnosus</name>
    <dbReference type="NCBI Taxonomy" id="1234261"/>
    <lineage>
        <taxon>Eukaryota</taxon>
        <taxon>Metazoa</taxon>
        <taxon>Spiralia</taxon>
        <taxon>Gnathifera</taxon>
        <taxon>Rotifera</taxon>
        <taxon>Eurotatoria</taxon>
        <taxon>Bdelloidea</taxon>
        <taxon>Philodinida</taxon>
        <taxon>Philodinidae</taxon>
        <taxon>Didymodactylos</taxon>
    </lineage>
</organism>
<dbReference type="PANTHER" id="PTHR10460">
    <property type="entry name" value="ABL INTERACTOR FAMILY MEMBER"/>
    <property type="match status" value="1"/>
</dbReference>
<dbReference type="Proteomes" id="UP000663829">
    <property type="component" value="Unassembled WGS sequence"/>
</dbReference>
<feature type="domain" description="Abl-interactor homeo-domain homologous" evidence="7">
    <location>
        <begin position="102"/>
        <end position="167"/>
    </location>
</feature>
<feature type="region of interest" description="Disordered" evidence="6">
    <location>
        <begin position="245"/>
        <end position="284"/>
    </location>
</feature>
<dbReference type="AlphaFoldDB" id="A0A813PTX4"/>
<dbReference type="GO" id="GO:0030027">
    <property type="term" value="C:lamellipodium"/>
    <property type="evidence" value="ECO:0007669"/>
    <property type="project" value="TreeGrafter"/>
</dbReference>
<sequence>MEPFQDISYILQSELPQLKRNLADNALNLLKVADFCQNNYLNVPNCHKSKVLEETKSYAIQSLASVAYQINTIATSFLQLLDFQSNQFNELEFSLNSLTEETNVHKEKVARREIGTLTTNKIIGRQPLFIKPNNPEKLVRYVRKSLDYSLLDDIGHGVRLNRQENKSRHLIYNNGLSTMDTQRSNGAPLTQPPPPPKSANVSLSKATGSLIYQRSMQPPPPPPLVPPEYASRQELAAQNQNLYSASQYQQQQHSYQHRAPEDNYGTIRQQHQNTHPSILLQQGD</sequence>
<evidence type="ECO:0000256" key="1">
    <source>
        <dbReference type="ARBA" id="ARBA00004496"/>
    </source>
</evidence>
<keyword evidence="3" id="KW-0963">Cytoplasm</keyword>
<dbReference type="GO" id="GO:0017124">
    <property type="term" value="F:SH3 domain binding"/>
    <property type="evidence" value="ECO:0007669"/>
    <property type="project" value="TreeGrafter"/>
</dbReference>
<evidence type="ECO:0000313" key="9">
    <source>
        <dbReference type="EMBL" id="CAF1046683.1"/>
    </source>
</evidence>
<evidence type="ECO:0000256" key="2">
    <source>
        <dbReference type="ARBA" id="ARBA00010020"/>
    </source>
</evidence>
<keyword evidence="5" id="KW-0175">Coiled coil</keyword>
<keyword evidence="12" id="KW-1185">Reference proteome</keyword>
<reference evidence="8" key="1">
    <citation type="submission" date="2021-02" db="EMBL/GenBank/DDBJ databases">
        <authorList>
            <person name="Nowell W R."/>
        </authorList>
    </citation>
    <scope>NUCLEOTIDE SEQUENCE</scope>
</reference>
<dbReference type="EMBL" id="CAJNOK010007852">
    <property type="protein sequence ID" value="CAF1046683.1"/>
    <property type="molecule type" value="Genomic_DNA"/>
</dbReference>
<feature type="compositionally biased region" description="Polar residues" evidence="6">
    <location>
        <begin position="177"/>
        <end position="188"/>
    </location>
</feature>
<dbReference type="GO" id="GO:0031209">
    <property type="term" value="C:SCAR complex"/>
    <property type="evidence" value="ECO:0007669"/>
    <property type="project" value="TreeGrafter"/>
</dbReference>
<evidence type="ECO:0000259" key="7">
    <source>
        <dbReference type="Pfam" id="PF07815"/>
    </source>
</evidence>
<comment type="similarity">
    <text evidence="2">Belongs to the ABI family.</text>
</comment>
<dbReference type="GO" id="GO:0035591">
    <property type="term" value="F:signaling adaptor activity"/>
    <property type="evidence" value="ECO:0007669"/>
    <property type="project" value="TreeGrafter"/>
</dbReference>
<evidence type="ECO:0000313" key="8">
    <source>
        <dbReference type="EMBL" id="CAF0760571.1"/>
    </source>
</evidence>
<dbReference type="EMBL" id="CAJOBC010000125">
    <property type="protein sequence ID" value="CAF3541396.1"/>
    <property type="molecule type" value="Genomic_DNA"/>
</dbReference>
<dbReference type="Proteomes" id="UP000682733">
    <property type="component" value="Unassembled WGS sequence"/>
</dbReference>
<dbReference type="GO" id="GO:0098858">
    <property type="term" value="C:actin-based cell projection"/>
    <property type="evidence" value="ECO:0007669"/>
    <property type="project" value="TreeGrafter"/>
</dbReference>
<dbReference type="Gene3D" id="6.10.140.1620">
    <property type="match status" value="1"/>
</dbReference>
<feature type="compositionally biased region" description="Pro residues" evidence="6">
    <location>
        <begin position="217"/>
        <end position="226"/>
    </location>
</feature>
<dbReference type="EMBL" id="CAJOBA010007864">
    <property type="protein sequence ID" value="CAF3814591.1"/>
    <property type="molecule type" value="Genomic_DNA"/>
</dbReference>
<evidence type="ECO:0000313" key="11">
    <source>
        <dbReference type="EMBL" id="CAF3814591.1"/>
    </source>
</evidence>
<evidence type="ECO:0000256" key="5">
    <source>
        <dbReference type="ARBA" id="ARBA00023054"/>
    </source>
</evidence>
<dbReference type="Pfam" id="PF07815">
    <property type="entry name" value="Abi_HHR"/>
    <property type="match status" value="1"/>
</dbReference>
<comment type="caution">
    <text evidence="8">The sequence shown here is derived from an EMBL/GenBank/DDBJ whole genome shotgun (WGS) entry which is preliminary data.</text>
</comment>
<feature type="compositionally biased region" description="Low complexity" evidence="6">
    <location>
        <begin position="245"/>
        <end position="254"/>
    </location>
</feature>
<accession>A0A813PTX4</accession>
<feature type="region of interest" description="Disordered" evidence="6">
    <location>
        <begin position="177"/>
        <end position="202"/>
    </location>
</feature>